<dbReference type="Pfam" id="PF07686">
    <property type="entry name" value="V-set"/>
    <property type="match status" value="12"/>
</dbReference>
<sequence>MDLLMFIFVAVIPVISDGLIVHGPSGPLVAPLGSSVVLPCYADELLQMEGLEVEWRRTDSGTLVHLYQDGESRPESQQQDYHDRAHFFTDQIQHGNFSLCLDNLRAEDEGRYTCRVYSQQNSGETVVQIKHVERLLVSGSDESISASVGEDITLNCSVDSHITPEHIEEVSWEKTDEDMLVLLYQINETLSDSSDERYRDRVEFFTAEIPKGNFSLRLKSVRTEDKGVYMCQVFAGGLSANATAKLGKLGEQWSEAGRGMEGQVYVEDLGTGAGLAEQGARVELAGQEARAEQTEQEPTRAWPRFPGSSKAPSLSSAHYRWLLFSAQAHWLLIWQAHPEPAPPEHPPKPLNFPKKIFWGIPYAHSQSGRANPLVAPLGSSVVLPCYVVELLLMDDLEVEWRRTDSMTLVHLYQDGKSRPEAQQQDYHDRAHFFTDQIKNGNFSLRLDNLNAEDEGRYTCKVYSQQDSGETVVHINNVEHLKVSGSHQSVSSSVGEDVTLNCSVDSHITPEHTEEVSWKKTDKDGNILVLLYQNNETLLDSADKRYIDRVEFFTAEIPKGNFSLRLKSVRTEDKGVYMCQVFAGGLSANATVVLERPGFSVSHIMVLILCISASGSALLLCCLIYHRSCDKGFLVQHCHNQIFLGSSVVLPCYIDKCLLNRSLEVEWRRTDSDTLIHLYQDGESRLQQDYHDRAHFFTDQIQHGNFSLRLDNLTAEDEGQYTCRVYSDQDCVYSSETNLILTFTVEESDSLVVPLGSSVVLPCQINKRLLKKRLEVEWRRTDTDTLIHLYQDGAEAQTHYHDRAHFLTDQIQHGNFSLCLDNLTAEDKGRYTCKVYSEKDCVYSAITDLELWFEVKNSCQMLVPLGSSVVLPCYGDKHLKEKSLKVEWRRPDSETQVHLYQDDESQAEKPRQDYHDRAHFFTDQIQHGNFSLCLDYLTAEDEGRYTCTVYRNQTSEFSSEANLELRLQNTVFRLEMFLIFCPNMIMFFSFVLWGVSEGSLNESVSCCALYFLRPLMLLWAAPYAHEFTGKTKKFIHECSYDTEYIVLSTVFYSILFKSAWDKSLNYTGFEGVTIIVLFVIVLLLNLIYIVLLLAKFIWTLSKQIITIFRVLARISFDILPSLQFLLMFFAFGSARSGFITVAVLPVFLTLTRYDWDLTCGKNMHCSLLFMRLVWLILMLLVNAIMVYFYIIALRTEKDRIGWACMIAFLQLLWALINFTWSFKWDLHRVVPVYVFGSVGVVLLNSVTLMTELILKTVNGSGAVGDLRVVVFSSEILFTLFLMIILVFEPWIKMFLQLCQKEIRSCRTPAAGSENQDFRNAAGSDGSKRNTTESHEMNPLLNTVDQKADRTEDRLIVHGPSGPLVAPLGSSVVLPCYVDELLLMEGLEVEWKRTDSETLVHLYQDGKSQAEKQQQDYHDRAHFFTDQIQRGNFSLHLDNLTAEDEGRYTCKVYSQQASRETVVEIKVHNVEHLLVSGSSHSISASVGEDVTLNCSVDSHITPEHTEEVSWKKTDEVKDILVLLYQNNETLSDSSDERYRDRAEFFTAEIPKGNFSLRLKNVRTEDKGVYMCQVFAGGLSANSTVVLEQLGFSVKGPSGRLAVPLGGSVVFPCYVKKSLLWKRLKVEWRKTDTKTLVHLYEDGKIRPEAQQQDYHDRAHFFTEEIQHGNFSLCLDNLRAEDAGQYTCRVYSGQDCVFSAETIVALNFTMRSPSGPIFVCLGDSAVFLCYVDDYLLMKDLEVEWRRTDSETLVHLYQDGEIQAEKQDKNYHGRANFFTDEIQLGNVSLRLDNLTAEDEGEYICKVYSQHDCIFSTSTKLVLRFFIVAVLPVFLTVTRYNWDVTCGEQAGCSPPVRRAVWLTLMVLVNAIMVYFYIIALENEKDRVGWACMIVFLQLFWAMMNFTVSFECELHRVVPVYVFGSVGVVLLSSVTLMTELILKTINGEGVVGDLRVVVFSSEFIFTLFLLVLLVFEPWIKPCLQSCQNTIRSSQTPAAGSQNQDSQARSDESISASVGEDITLKCFVDSHIILEHIEEVSWRKTDEDKDVLVLLYQNSESLPDSSDERYRDRVKFFTAEIPKGNFSLRLKSVRIEDKGVYICQVFAGGASPSATVVLERLDFVYSLRTSMTKVVGIEYCCANRLPWF</sequence>
<feature type="transmembrane region" description="Helical" evidence="12">
    <location>
        <begin position="1231"/>
        <end position="1253"/>
    </location>
</feature>
<feature type="transmembrane region" description="Helical" evidence="12">
    <location>
        <begin position="1854"/>
        <end position="1874"/>
    </location>
</feature>
<dbReference type="GO" id="GO:0009897">
    <property type="term" value="C:external side of plasma membrane"/>
    <property type="evidence" value="ECO:0007669"/>
    <property type="project" value="TreeGrafter"/>
</dbReference>
<dbReference type="Proteomes" id="UP001187343">
    <property type="component" value="Unassembled WGS sequence"/>
</dbReference>
<feature type="domain" description="Ig-like" evidence="14">
    <location>
        <begin position="494"/>
        <end position="592"/>
    </location>
</feature>
<dbReference type="GO" id="GO:0007166">
    <property type="term" value="P:cell surface receptor signaling pathway"/>
    <property type="evidence" value="ECO:0007669"/>
    <property type="project" value="TreeGrafter"/>
</dbReference>
<reference evidence="15" key="1">
    <citation type="submission" date="2023-08" db="EMBL/GenBank/DDBJ databases">
        <title>Chromosome-level Genome Assembly of mud carp (Cirrhinus molitorella).</title>
        <authorList>
            <person name="Liu H."/>
        </authorList>
    </citation>
    <scope>NUCLEOTIDE SEQUENCE</scope>
    <source>
        <strain evidence="15">Prfri</strain>
        <tissue evidence="15">Muscle</tissue>
    </source>
</reference>
<dbReference type="PANTHER" id="PTHR25466:SF14">
    <property type="entry name" value="BUTYROPHILIN SUBFAMILY 2 MEMBER A2-LIKE-RELATED"/>
    <property type="match status" value="1"/>
</dbReference>
<dbReference type="InterPro" id="IPR003599">
    <property type="entry name" value="Ig_sub"/>
</dbReference>
<evidence type="ECO:0000256" key="9">
    <source>
        <dbReference type="ARBA" id="ARBA00023180"/>
    </source>
</evidence>
<feature type="transmembrane region" description="Helical" evidence="12">
    <location>
        <begin position="975"/>
        <end position="995"/>
    </location>
</feature>
<feature type="transmembrane region" description="Helical" evidence="12">
    <location>
        <begin position="599"/>
        <end position="624"/>
    </location>
</feature>
<dbReference type="GO" id="GO:0042130">
    <property type="term" value="P:negative regulation of T cell proliferation"/>
    <property type="evidence" value="ECO:0007669"/>
    <property type="project" value="TreeGrafter"/>
</dbReference>
<keyword evidence="16" id="KW-1185">Reference proteome</keyword>
<evidence type="ECO:0000256" key="11">
    <source>
        <dbReference type="SAM" id="MobiDB-lite"/>
    </source>
</evidence>
<evidence type="ECO:0000256" key="1">
    <source>
        <dbReference type="ARBA" id="ARBA00004251"/>
    </source>
</evidence>
<evidence type="ECO:0000256" key="13">
    <source>
        <dbReference type="SAM" id="SignalP"/>
    </source>
</evidence>
<feature type="transmembrane region" description="Helical" evidence="12">
    <location>
        <begin position="1071"/>
        <end position="1097"/>
    </location>
</feature>
<feature type="domain" description="Ig-like" evidence="14">
    <location>
        <begin position="133"/>
        <end position="247"/>
    </location>
</feature>
<keyword evidence="2" id="KW-1003">Cell membrane</keyword>
<feature type="transmembrane region" description="Helical" evidence="12">
    <location>
        <begin position="1947"/>
        <end position="1968"/>
    </location>
</feature>
<dbReference type="GO" id="GO:0071222">
    <property type="term" value="P:cellular response to lipopolysaccharide"/>
    <property type="evidence" value="ECO:0007669"/>
    <property type="project" value="TreeGrafter"/>
</dbReference>
<feature type="domain" description="Ig-like" evidence="14">
    <location>
        <begin position="755"/>
        <end position="834"/>
    </location>
</feature>
<evidence type="ECO:0000256" key="8">
    <source>
        <dbReference type="ARBA" id="ARBA00023170"/>
    </source>
</evidence>
<dbReference type="InterPro" id="IPR013106">
    <property type="entry name" value="Ig_V-set"/>
</dbReference>
<proteinExistence type="predicted"/>
<keyword evidence="5 12" id="KW-1133">Transmembrane helix</keyword>
<keyword evidence="7" id="KW-1015">Disulfide bond</keyword>
<organism evidence="15 16">
    <name type="scientific">Cirrhinus molitorella</name>
    <name type="common">mud carp</name>
    <dbReference type="NCBI Taxonomy" id="172907"/>
    <lineage>
        <taxon>Eukaryota</taxon>
        <taxon>Metazoa</taxon>
        <taxon>Chordata</taxon>
        <taxon>Craniata</taxon>
        <taxon>Vertebrata</taxon>
        <taxon>Euteleostomi</taxon>
        <taxon>Actinopterygii</taxon>
        <taxon>Neopterygii</taxon>
        <taxon>Teleostei</taxon>
        <taxon>Ostariophysi</taxon>
        <taxon>Cypriniformes</taxon>
        <taxon>Cyprinidae</taxon>
        <taxon>Labeoninae</taxon>
        <taxon>Labeonini</taxon>
        <taxon>Cirrhinus</taxon>
    </lineage>
</organism>
<name>A0AA88U0X1_9TELE</name>
<evidence type="ECO:0000313" key="15">
    <source>
        <dbReference type="EMBL" id="KAK2916870.1"/>
    </source>
</evidence>
<keyword evidence="4 13" id="KW-0732">Signal</keyword>
<feature type="domain" description="Ig-like" evidence="14">
    <location>
        <begin position="13"/>
        <end position="130"/>
    </location>
</feature>
<dbReference type="PANTHER" id="PTHR25466">
    <property type="entry name" value="T-LYMPHOCYTE ACTIVATION ANTIGEN"/>
    <property type="match status" value="1"/>
</dbReference>
<feature type="transmembrane region" description="Helical" evidence="12">
    <location>
        <begin position="1265"/>
        <end position="1286"/>
    </location>
</feature>
<dbReference type="Gene3D" id="2.60.40.10">
    <property type="entry name" value="Immunoglobulins"/>
    <property type="match status" value="12"/>
</dbReference>
<dbReference type="SMART" id="SM00409">
    <property type="entry name" value="IG"/>
    <property type="match status" value="12"/>
</dbReference>
<gene>
    <name evidence="15" type="ORF">Q8A67_001244</name>
</gene>
<feature type="transmembrane region" description="Helical" evidence="12">
    <location>
        <begin position="1913"/>
        <end position="1935"/>
    </location>
</feature>
<feature type="transmembrane region" description="Helical" evidence="12">
    <location>
        <begin position="1881"/>
        <end position="1901"/>
    </location>
</feature>
<keyword evidence="10" id="KW-0393">Immunoglobulin domain</keyword>
<evidence type="ECO:0000256" key="2">
    <source>
        <dbReference type="ARBA" id="ARBA00022475"/>
    </source>
</evidence>
<feature type="transmembrane region" description="Helical" evidence="12">
    <location>
        <begin position="1815"/>
        <end position="1834"/>
    </location>
</feature>
<keyword evidence="8" id="KW-0675">Receptor</keyword>
<evidence type="ECO:0000259" key="14">
    <source>
        <dbReference type="PROSITE" id="PS50835"/>
    </source>
</evidence>
<feature type="transmembrane region" description="Helical" evidence="12">
    <location>
        <begin position="1166"/>
        <end position="1187"/>
    </location>
</feature>
<dbReference type="InterPro" id="IPR036179">
    <property type="entry name" value="Ig-like_dom_sf"/>
</dbReference>
<feature type="domain" description="Ig-like" evidence="14">
    <location>
        <begin position="1603"/>
        <end position="1700"/>
    </location>
</feature>
<feature type="domain" description="Ig-like" evidence="14">
    <location>
        <begin position="644"/>
        <end position="739"/>
    </location>
</feature>
<feature type="domain" description="Ig-like" evidence="14">
    <location>
        <begin position="361"/>
        <end position="475"/>
    </location>
</feature>
<dbReference type="SMART" id="SM00406">
    <property type="entry name" value="IGv"/>
    <property type="match status" value="12"/>
</dbReference>
<dbReference type="GO" id="GO:0031295">
    <property type="term" value="P:T cell costimulation"/>
    <property type="evidence" value="ECO:0007669"/>
    <property type="project" value="TreeGrafter"/>
</dbReference>
<dbReference type="GO" id="GO:0042102">
    <property type="term" value="P:positive regulation of T cell proliferation"/>
    <property type="evidence" value="ECO:0007669"/>
    <property type="project" value="TreeGrafter"/>
</dbReference>
<evidence type="ECO:0000313" key="16">
    <source>
        <dbReference type="Proteomes" id="UP001187343"/>
    </source>
</evidence>
<dbReference type="SUPFAM" id="SSF48726">
    <property type="entry name" value="Immunoglobulin"/>
    <property type="match status" value="12"/>
</dbReference>
<feature type="domain" description="Ig-like" evidence="14">
    <location>
        <begin position="1718"/>
        <end position="1816"/>
    </location>
</feature>
<feature type="chain" id="PRO_5041703296" description="Ig-like domain-containing protein" evidence="13">
    <location>
        <begin position="19"/>
        <end position="2140"/>
    </location>
</feature>
<feature type="compositionally biased region" description="Basic and acidic residues" evidence="11">
    <location>
        <begin position="1324"/>
        <end position="1334"/>
    </location>
</feature>
<evidence type="ECO:0000256" key="3">
    <source>
        <dbReference type="ARBA" id="ARBA00022692"/>
    </source>
</evidence>
<evidence type="ECO:0000256" key="12">
    <source>
        <dbReference type="SAM" id="Phobius"/>
    </source>
</evidence>
<evidence type="ECO:0000256" key="10">
    <source>
        <dbReference type="ARBA" id="ARBA00023319"/>
    </source>
</evidence>
<dbReference type="EMBL" id="JAUYZG010000001">
    <property type="protein sequence ID" value="KAK2916870.1"/>
    <property type="molecule type" value="Genomic_DNA"/>
</dbReference>
<keyword evidence="3 12" id="KW-0812">Transmembrane</keyword>
<accession>A0AA88U0X1</accession>
<dbReference type="InterPro" id="IPR003598">
    <property type="entry name" value="Ig_sub2"/>
</dbReference>
<comment type="subcellular location">
    <subcellularLocation>
        <location evidence="1">Cell membrane</location>
        <topology evidence="1">Single-pass type I membrane protein</topology>
    </subcellularLocation>
</comment>
<keyword evidence="6 12" id="KW-0472">Membrane</keyword>
<dbReference type="PROSITE" id="PS50835">
    <property type="entry name" value="IG_LIKE"/>
    <property type="match status" value="12"/>
</dbReference>
<feature type="region of interest" description="Disordered" evidence="11">
    <location>
        <begin position="1309"/>
        <end position="1339"/>
    </location>
</feature>
<feature type="transmembrane region" description="Helical" evidence="12">
    <location>
        <begin position="1199"/>
        <end position="1219"/>
    </location>
</feature>
<comment type="caution">
    <text evidence="15">The sequence shown here is derived from an EMBL/GenBank/DDBJ whole genome shotgun (WGS) entry which is preliminary data.</text>
</comment>
<feature type="domain" description="Ig-like" evidence="14">
    <location>
        <begin position="1485"/>
        <end position="1583"/>
    </location>
</feature>
<evidence type="ECO:0000256" key="7">
    <source>
        <dbReference type="ARBA" id="ARBA00023157"/>
    </source>
</evidence>
<feature type="domain" description="Ig-like" evidence="14">
    <location>
        <begin position="1989"/>
        <end position="2109"/>
    </location>
</feature>
<dbReference type="InterPro" id="IPR007110">
    <property type="entry name" value="Ig-like_dom"/>
</dbReference>
<feature type="domain" description="Ig-like" evidence="14">
    <location>
        <begin position="1337"/>
        <end position="1464"/>
    </location>
</feature>
<dbReference type="SMART" id="SM00408">
    <property type="entry name" value="IGc2"/>
    <property type="match status" value="11"/>
</dbReference>
<keyword evidence="9" id="KW-0325">Glycoprotein</keyword>
<evidence type="ECO:0000256" key="4">
    <source>
        <dbReference type="ARBA" id="ARBA00022729"/>
    </source>
</evidence>
<feature type="domain" description="Ig-like" evidence="14">
    <location>
        <begin position="865"/>
        <end position="963"/>
    </location>
</feature>
<dbReference type="GO" id="GO:0006955">
    <property type="term" value="P:immune response"/>
    <property type="evidence" value="ECO:0007669"/>
    <property type="project" value="TreeGrafter"/>
</dbReference>
<feature type="signal peptide" evidence="13">
    <location>
        <begin position="1"/>
        <end position="18"/>
    </location>
</feature>
<evidence type="ECO:0000256" key="6">
    <source>
        <dbReference type="ARBA" id="ARBA00023136"/>
    </source>
</evidence>
<protein>
    <recommendedName>
        <fullName evidence="14">Ig-like domain-containing protein</fullName>
    </recommendedName>
</protein>
<dbReference type="FunFam" id="2.60.40.10:FF:000142">
    <property type="entry name" value="V-set domain-containing T-cell activation inhibitor 1"/>
    <property type="match status" value="12"/>
</dbReference>
<dbReference type="InterPro" id="IPR013783">
    <property type="entry name" value="Ig-like_fold"/>
</dbReference>
<dbReference type="InterPro" id="IPR051713">
    <property type="entry name" value="T-cell_Activation_Regulation"/>
</dbReference>
<evidence type="ECO:0000256" key="5">
    <source>
        <dbReference type="ARBA" id="ARBA00022989"/>
    </source>
</evidence>